<evidence type="ECO:0000313" key="2">
    <source>
        <dbReference type="EMBL" id="CAD9132667.1"/>
    </source>
</evidence>
<name>A0A7S1MIQ4_NEODS</name>
<organism evidence="2">
    <name type="scientific">Neobodo designis</name>
    <name type="common">Flagellated protozoan</name>
    <name type="synonym">Bodo designis</name>
    <dbReference type="NCBI Taxonomy" id="312471"/>
    <lineage>
        <taxon>Eukaryota</taxon>
        <taxon>Discoba</taxon>
        <taxon>Euglenozoa</taxon>
        <taxon>Kinetoplastea</taxon>
        <taxon>Metakinetoplastina</taxon>
        <taxon>Neobodonida</taxon>
        <taxon>Neobodo</taxon>
    </lineage>
</organism>
<accession>A0A7S1MIQ4</accession>
<gene>
    <name evidence="2" type="ORF">NDES1114_LOCUS23348</name>
</gene>
<dbReference type="InterPro" id="IPR059119">
    <property type="entry name" value="NTF2-like"/>
</dbReference>
<sequence length="377" mass="42101">MALRGCRGFAPRACTSSMMRTGCGSSSLFAAMMTAPTAQTRWMNVNPNAQQRATQEFMHAPKITDYDVDKEKWGKQTKWHTMDCIIDVNIAVPRFWSLAGLKHWWKTYFLNKRIAERRPGFVWQEELRDLYLDYKRACATPMGNQQKELCRVTTWTEAVRIEKDTRKFQLDIEEREAMRTGKATATSWKDMAVKKTSAGTITSAAAAAKERKEAAVRRATGQPDPKKAEKEAAAAAAAKAKAKAASEGDDDSKKGAGKSESDEIVPDITAPHVELKIESFDLVNSYIGQMTAEDWVQLTVKVQGKMRTPKTAPLYESFTEYPVFEVALGDGVMQANTKPFIVVAVMDRDGSRYGKDGNDAAQLRKNLAQAKKNSWFS</sequence>
<protein>
    <submittedName>
        <fullName evidence="2">Uncharacterized protein</fullName>
    </submittedName>
</protein>
<dbReference type="Pfam" id="PF26532">
    <property type="entry name" value="NTF2_5"/>
    <property type="match status" value="2"/>
</dbReference>
<proteinExistence type="predicted"/>
<dbReference type="EMBL" id="HBGF01034818">
    <property type="protein sequence ID" value="CAD9132667.1"/>
    <property type="molecule type" value="Transcribed_RNA"/>
</dbReference>
<feature type="region of interest" description="Disordered" evidence="1">
    <location>
        <begin position="216"/>
        <end position="265"/>
    </location>
</feature>
<reference evidence="2" key="1">
    <citation type="submission" date="2021-01" db="EMBL/GenBank/DDBJ databases">
        <authorList>
            <person name="Corre E."/>
            <person name="Pelletier E."/>
            <person name="Niang G."/>
            <person name="Scheremetjew M."/>
            <person name="Finn R."/>
            <person name="Kale V."/>
            <person name="Holt S."/>
            <person name="Cochrane G."/>
            <person name="Meng A."/>
            <person name="Brown T."/>
            <person name="Cohen L."/>
        </authorList>
    </citation>
    <scope>NUCLEOTIDE SEQUENCE</scope>
    <source>
        <strain evidence="2">CCAP 1951/1</strain>
    </source>
</reference>
<feature type="compositionally biased region" description="Basic and acidic residues" evidence="1">
    <location>
        <begin position="251"/>
        <end position="261"/>
    </location>
</feature>
<evidence type="ECO:0000256" key="1">
    <source>
        <dbReference type="SAM" id="MobiDB-lite"/>
    </source>
</evidence>
<feature type="compositionally biased region" description="Low complexity" evidence="1">
    <location>
        <begin position="233"/>
        <end position="245"/>
    </location>
</feature>
<dbReference type="AlphaFoldDB" id="A0A7S1MIQ4"/>